<proteinExistence type="inferred from homology"/>
<dbReference type="NCBIfam" id="TIGR00188">
    <property type="entry name" value="rnpA"/>
    <property type="match status" value="1"/>
</dbReference>
<dbReference type="GO" id="GO:0030677">
    <property type="term" value="C:ribonuclease P complex"/>
    <property type="evidence" value="ECO:0007669"/>
    <property type="project" value="TreeGrafter"/>
</dbReference>
<evidence type="ECO:0000256" key="7">
    <source>
        <dbReference type="NCBIfam" id="TIGR00188"/>
    </source>
</evidence>
<organism evidence="8 9">
    <name type="scientific">Candidatus Wildermuthbacteria bacterium RIFCSPHIGHO2_02_FULL_48_16</name>
    <dbReference type="NCBI Taxonomy" id="1802453"/>
    <lineage>
        <taxon>Bacteria</taxon>
        <taxon>Candidatus Wildermuthiibacteriota</taxon>
    </lineage>
</organism>
<comment type="similarity">
    <text evidence="6">Belongs to the RnpA family.</text>
</comment>
<evidence type="ECO:0000256" key="5">
    <source>
        <dbReference type="ARBA" id="ARBA00022884"/>
    </source>
</evidence>
<keyword evidence="1 6" id="KW-0819">tRNA processing</keyword>
<evidence type="ECO:0000256" key="1">
    <source>
        <dbReference type="ARBA" id="ARBA00022694"/>
    </source>
</evidence>
<dbReference type="Pfam" id="PF00825">
    <property type="entry name" value="Ribonuclease_P"/>
    <property type="match status" value="1"/>
</dbReference>
<dbReference type="GO" id="GO:0001682">
    <property type="term" value="P:tRNA 5'-leader removal"/>
    <property type="evidence" value="ECO:0007669"/>
    <property type="project" value="UniProtKB-UniRule"/>
</dbReference>
<dbReference type="HAMAP" id="MF_00227">
    <property type="entry name" value="RNase_P"/>
    <property type="match status" value="1"/>
</dbReference>
<accession>A0A1G2R9Q8</accession>
<evidence type="ECO:0000256" key="3">
    <source>
        <dbReference type="ARBA" id="ARBA00022759"/>
    </source>
</evidence>
<keyword evidence="2 6" id="KW-0540">Nuclease</keyword>
<dbReference type="EC" id="3.1.26.5" evidence="6 7"/>
<name>A0A1G2R9Q8_9BACT</name>
<dbReference type="InterPro" id="IPR014721">
    <property type="entry name" value="Ribsml_uS5_D2-typ_fold_subgr"/>
</dbReference>
<sequence>MIPRQSRLTKEKDFKEVLKNRRGFREDGLLLKTRKTTQGPLRLGIVVGKTVEAKATKRNRLRRLLSAALEKRLGSLETGFDAVLIALPGFKAATLFDADAVIERLLAKASLTKTL</sequence>
<dbReference type="Gene3D" id="3.30.230.10">
    <property type="match status" value="1"/>
</dbReference>
<dbReference type="GO" id="GO:0000049">
    <property type="term" value="F:tRNA binding"/>
    <property type="evidence" value="ECO:0007669"/>
    <property type="project" value="UniProtKB-UniRule"/>
</dbReference>
<keyword evidence="4 6" id="KW-0378">Hydrolase</keyword>
<dbReference type="PANTHER" id="PTHR33992">
    <property type="entry name" value="RIBONUCLEASE P PROTEIN COMPONENT"/>
    <property type="match status" value="1"/>
</dbReference>
<dbReference type="GO" id="GO:0042781">
    <property type="term" value="F:3'-tRNA processing endoribonuclease activity"/>
    <property type="evidence" value="ECO:0007669"/>
    <property type="project" value="TreeGrafter"/>
</dbReference>
<evidence type="ECO:0000256" key="4">
    <source>
        <dbReference type="ARBA" id="ARBA00022801"/>
    </source>
</evidence>
<comment type="subunit">
    <text evidence="6">Consists of a catalytic RNA component (M1 or rnpB) and a protein subunit.</text>
</comment>
<dbReference type="SUPFAM" id="SSF54211">
    <property type="entry name" value="Ribosomal protein S5 domain 2-like"/>
    <property type="match status" value="1"/>
</dbReference>
<evidence type="ECO:0000313" key="8">
    <source>
        <dbReference type="EMBL" id="OHA68992.1"/>
    </source>
</evidence>
<reference evidence="8 9" key="1">
    <citation type="journal article" date="2016" name="Nat. Commun.">
        <title>Thousands of microbial genomes shed light on interconnected biogeochemical processes in an aquifer system.</title>
        <authorList>
            <person name="Anantharaman K."/>
            <person name="Brown C.T."/>
            <person name="Hug L.A."/>
            <person name="Sharon I."/>
            <person name="Castelle C.J."/>
            <person name="Probst A.J."/>
            <person name="Thomas B.C."/>
            <person name="Singh A."/>
            <person name="Wilkins M.J."/>
            <person name="Karaoz U."/>
            <person name="Brodie E.L."/>
            <person name="Williams K.H."/>
            <person name="Hubbard S.S."/>
            <person name="Banfield J.F."/>
        </authorList>
    </citation>
    <scope>NUCLEOTIDE SEQUENCE [LARGE SCALE GENOMIC DNA]</scope>
</reference>
<evidence type="ECO:0000313" key="9">
    <source>
        <dbReference type="Proteomes" id="UP000178529"/>
    </source>
</evidence>
<comment type="catalytic activity">
    <reaction evidence="6">
        <text>Endonucleolytic cleavage of RNA, removing 5'-extranucleotides from tRNA precursor.</text>
        <dbReference type="EC" id="3.1.26.5"/>
    </reaction>
</comment>
<evidence type="ECO:0000256" key="6">
    <source>
        <dbReference type="HAMAP-Rule" id="MF_00227"/>
    </source>
</evidence>
<dbReference type="AlphaFoldDB" id="A0A1G2R9Q8"/>
<dbReference type="Proteomes" id="UP000178529">
    <property type="component" value="Unassembled WGS sequence"/>
</dbReference>
<comment type="function">
    <text evidence="6">RNaseP catalyzes the removal of the 5'-leader sequence from pre-tRNA to produce the mature 5'-terminus. It can also cleave other RNA substrates such as 4.5S RNA. The protein component plays an auxiliary but essential role in vivo by binding to the 5'-leader sequence and broadening the substrate specificity of the ribozyme.</text>
</comment>
<dbReference type="InterPro" id="IPR020568">
    <property type="entry name" value="Ribosomal_Su5_D2-typ_SF"/>
</dbReference>
<evidence type="ECO:0000256" key="2">
    <source>
        <dbReference type="ARBA" id="ARBA00022722"/>
    </source>
</evidence>
<keyword evidence="5 6" id="KW-0694">RNA-binding</keyword>
<dbReference type="InterPro" id="IPR000100">
    <property type="entry name" value="RNase_P"/>
</dbReference>
<protein>
    <recommendedName>
        <fullName evidence="6 7">Ribonuclease P protein component</fullName>
        <shortName evidence="6">RNase P protein</shortName>
        <shortName evidence="6">RNaseP protein</shortName>
        <ecNumber evidence="6 7">3.1.26.5</ecNumber>
    </recommendedName>
    <alternativeName>
        <fullName evidence="6">Protein C5</fullName>
    </alternativeName>
</protein>
<dbReference type="EMBL" id="MHTY01000010">
    <property type="protein sequence ID" value="OHA68992.1"/>
    <property type="molecule type" value="Genomic_DNA"/>
</dbReference>
<keyword evidence="3 6" id="KW-0255">Endonuclease</keyword>
<gene>
    <name evidence="6" type="primary">rnpA</name>
    <name evidence="8" type="ORF">A3J68_00600</name>
</gene>
<dbReference type="PANTHER" id="PTHR33992:SF1">
    <property type="entry name" value="RIBONUCLEASE P PROTEIN COMPONENT"/>
    <property type="match status" value="1"/>
</dbReference>
<dbReference type="GO" id="GO:0004526">
    <property type="term" value="F:ribonuclease P activity"/>
    <property type="evidence" value="ECO:0007669"/>
    <property type="project" value="UniProtKB-UniRule"/>
</dbReference>
<comment type="caution">
    <text evidence="8">The sequence shown here is derived from an EMBL/GenBank/DDBJ whole genome shotgun (WGS) entry which is preliminary data.</text>
</comment>